<protein>
    <recommendedName>
        <fullName evidence="5">Flagellar protein FliT</fullName>
    </recommendedName>
</protein>
<evidence type="ECO:0000313" key="6">
    <source>
        <dbReference type="EMBL" id="WAW09339.1"/>
    </source>
</evidence>
<keyword evidence="6" id="KW-0282">Flagellum</keyword>
<dbReference type="Gene3D" id="1.20.58.380">
    <property type="entry name" value="Flagellar protein flit"/>
    <property type="match status" value="1"/>
</dbReference>
<reference evidence="6" key="1">
    <citation type="journal article" date="2022" name="Front. Microbiol.">
        <title>New perspectives on an old grouping: The genomic and phenotypic variability of Oxalobacter formigenes and the implications for calcium oxalate stone prevention.</title>
        <authorList>
            <person name="Chmiel J.A."/>
            <person name="Carr C."/>
            <person name="Stuivenberg G.A."/>
            <person name="Venema R."/>
            <person name="Chanyi R.M."/>
            <person name="Al K.F."/>
            <person name="Giguere D."/>
            <person name="Say H."/>
            <person name="Akouris P.P."/>
            <person name="Dominguez Romero S.A."/>
            <person name="Kwong A."/>
            <person name="Tai V."/>
            <person name="Koval S.F."/>
            <person name="Razvi H."/>
            <person name="Bjazevic J."/>
            <person name="Burton J.P."/>
        </authorList>
    </citation>
    <scope>NUCLEOTIDE SEQUENCE</scope>
    <source>
        <strain evidence="6">WoOx3</strain>
    </source>
</reference>
<evidence type="ECO:0000256" key="3">
    <source>
        <dbReference type="ARBA" id="ARBA00022795"/>
    </source>
</evidence>
<keyword evidence="2" id="KW-0963">Cytoplasm</keyword>
<keyword evidence="6" id="KW-0966">Cell projection</keyword>
<keyword evidence="3" id="KW-1005">Bacterial flagellum biogenesis</keyword>
<keyword evidence="6" id="KW-0969">Cilium</keyword>
<evidence type="ECO:0000256" key="4">
    <source>
        <dbReference type="ARBA" id="ARBA00023186"/>
    </source>
</evidence>
<organism evidence="6 7">
    <name type="scientific">Oxalobacter vibrioformis</name>
    <dbReference type="NCBI Taxonomy" id="933080"/>
    <lineage>
        <taxon>Bacteria</taxon>
        <taxon>Pseudomonadati</taxon>
        <taxon>Pseudomonadota</taxon>
        <taxon>Betaproteobacteria</taxon>
        <taxon>Burkholderiales</taxon>
        <taxon>Oxalobacteraceae</taxon>
        <taxon>Oxalobacter</taxon>
    </lineage>
</organism>
<dbReference type="Pfam" id="PF05400">
    <property type="entry name" value="FliT"/>
    <property type="match status" value="1"/>
</dbReference>
<accession>A0A9E9LXP7</accession>
<dbReference type="Proteomes" id="UP001156215">
    <property type="component" value="Chromosome"/>
</dbReference>
<dbReference type="GO" id="GO:0044781">
    <property type="term" value="P:bacterial-type flagellum organization"/>
    <property type="evidence" value="ECO:0007669"/>
    <property type="project" value="UniProtKB-KW"/>
</dbReference>
<evidence type="ECO:0000256" key="1">
    <source>
        <dbReference type="ARBA" id="ARBA00004514"/>
    </source>
</evidence>
<dbReference type="AlphaFoldDB" id="A0A9E9LXP7"/>
<keyword evidence="4" id="KW-0143">Chaperone</keyword>
<keyword evidence="7" id="KW-1185">Reference proteome</keyword>
<dbReference type="KEGG" id="ovb:NB640_08720"/>
<evidence type="ECO:0000256" key="2">
    <source>
        <dbReference type="ARBA" id="ARBA00022490"/>
    </source>
</evidence>
<dbReference type="InterPro" id="IPR008622">
    <property type="entry name" value="FliT"/>
</dbReference>
<dbReference type="RefSeq" id="WP_269308337.1">
    <property type="nucleotide sequence ID" value="NZ_CP098242.1"/>
</dbReference>
<evidence type="ECO:0000313" key="7">
    <source>
        <dbReference type="Proteomes" id="UP001156215"/>
    </source>
</evidence>
<proteinExistence type="predicted"/>
<dbReference type="EMBL" id="CP098242">
    <property type="protein sequence ID" value="WAW09339.1"/>
    <property type="molecule type" value="Genomic_DNA"/>
</dbReference>
<name>A0A9E9LXP7_9BURK</name>
<gene>
    <name evidence="6" type="ORF">NB640_08720</name>
</gene>
<comment type="subcellular location">
    <subcellularLocation>
        <location evidence="1">Cytoplasm</location>
        <location evidence="1">Cytosol</location>
    </subcellularLocation>
</comment>
<evidence type="ECO:0000256" key="5">
    <source>
        <dbReference type="ARBA" id="ARBA00093797"/>
    </source>
</evidence>
<sequence length="93" mass="10836">MGSLEIINVYERLAGLTAQMAEAALARNWGDFETLENQCAKQVEYVKTLKKTPLTGEPLRRKIRLLKEIMAHDRNIREMTEPWQQQLPSVMRH</sequence>